<sequence>MVSLTKTASASRGAFVSEASLSVRTILSCGVAASVWLTPAYAQSTLPTGATVVGGSVNIAQPGPRTMVINQSSESAVVNWNSFSIGSESHVDIRQPGAQSSILNRVTGNTRSDIHGRLTANGQVHLVNPNGIFIGSNGTVDAGAFVASTLDISTEDFLAGRYRFQGNGSSATVSNAGRVRIGPDGYAALLGGRVRNSGIVTVPMGRIGFASGERVTLDLSGDQFLQVAIPTAGEDGGEALISHSGIASADGGLIEMRAATAREAVRQAINLSGVAEARSVSVRNGAIVLGGGSGGSVQVSGRVSTRQAGSPLAVASSPRPPRGPEITLTGREIILAGAEIDASAEEGGGLVRIGGDFSGAGDLLRALSVDVDSASVVRADAIGAGDGGRIAVWSDDQTRFDGTLSARGGEIGGDGGFIEVSSSRVLSYGGSADTRAGYGRWGTLLLDPLDITIDPGAGGETTLEADLERTNVFLDTFNSVVGDTGDIFINATLDWVATTTLFLRADNDIFLNGAINAPNGGIFLNATNNVATNAASAIDVASFTLSSGIWNQVGTLPSFSATNFQAACCGTFLRALGGDGSAASPYQITDVYGLQGLATPGLSGANAVLANDVDASGTSAWVNDFDGNGFEPIPLLGGTLDGAGFTVSGLFSSQFSFDEEFFGLRPAALINTIDSSGAVTDLTLENANIAGSSAAVLAVTNNGTVRNTRSSGNVSAALDAAGGLIAVNTGSVQDSLSSANVTVDVGSSSIPHAAGGFVGRNQGGTIARSHATGNVTVTNSVNLDTPSGIRAGGFVGETDAPAQIADSYSRGNVTVTDTSTGSLAGAFAGGFAGDNAGSLTRSYSTGMVTTSGALSFTTGGFLGRDTSSGGASANFWDVDISGRSTSPGATGLTTAQFQDTPTFIALGGPLGWDFGTIWAPGDTGFHPVNYSTSPVVFAQPDPLTVQYGQTEGAVATGSVAGGPGSYVFDGCCDTLGTSPIFQTLAFPDINVGSRTFTVDSTALTSADGISYRVVDLVGSATVTPAPLVVTADDATSPYGQAAVLGGFLTTGLLFADSVDSVTLTSAGSAADAGVNGGTPYAIAASDAVGTGLGNYDISYVDGALTVTPAPLVVTAEDATSPYGQAAVLGGFSTTGLLFADSVDSVTLTSAGSAADAGVNGGLPYAIVASDAAGTGLGNYDITYVDGALTVTPAPLVVTAEDATSPYGQAAV</sequence>
<dbReference type="GO" id="GO:0005576">
    <property type="term" value="C:extracellular region"/>
    <property type="evidence" value="ECO:0007669"/>
    <property type="project" value="UniProtKB-SubCell"/>
</dbReference>
<keyword evidence="3" id="KW-0732">Signal</keyword>
<dbReference type="InterPro" id="IPR012334">
    <property type="entry name" value="Pectin_lyas_fold"/>
</dbReference>
<feature type="domain" description="Filamentous haemagglutinin FhaB/tRNA nuclease CdiA-like TPS" evidence="4">
    <location>
        <begin position="43"/>
        <end position="156"/>
    </location>
</feature>
<dbReference type="PANTHER" id="PTHR12338:SF8">
    <property type="entry name" value="HEME_HEMOPEXIN-BINDING PROTEIN"/>
    <property type="match status" value="1"/>
</dbReference>
<keyword evidence="2" id="KW-0964">Secreted</keyword>
<keyword evidence="6" id="KW-1185">Reference proteome</keyword>
<dbReference type="NCBIfam" id="TIGR01901">
    <property type="entry name" value="adhes_NPXG"/>
    <property type="match status" value="1"/>
</dbReference>
<name>A0A1G7FLZ9_9RHOB</name>
<dbReference type="SUPFAM" id="SSF51126">
    <property type="entry name" value="Pectin lyase-like"/>
    <property type="match status" value="1"/>
</dbReference>
<feature type="non-terminal residue" evidence="5">
    <location>
        <position position="1211"/>
    </location>
</feature>
<comment type="subcellular location">
    <subcellularLocation>
        <location evidence="1">Secreted</location>
    </subcellularLocation>
</comment>
<dbReference type="AlphaFoldDB" id="A0A1G7FLZ9"/>
<dbReference type="InterPro" id="IPR008638">
    <property type="entry name" value="FhaB/CdiA-like_TPS"/>
</dbReference>
<evidence type="ECO:0000256" key="1">
    <source>
        <dbReference type="ARBA" id="ARBA00004613"/>
    </source>
</evidence>
<dbReference type="InterPro" id="IPR011050">
    <property type="entry name" value="Pectin_lyase_fold/virulence"/>
</dbReference>
<dbReference type="Pfam" id="PF07581">
    <property type="entry name" value="Glug"/>
    <property type="match status" value="1"/>
</dbReference>
<dbReference type="Pfam" id="PF05860">
    <property type="entry name" value="TPS"/>
    <property type="match status" value="1"/>
</dbReference>
<dbReference type="Gene3D" id="2.160.20.110">
    <property type="match status" value="1"/>
</dbReference>
<dbReference type="STRING" id="639004.SAMN04488239_1371"/>
<dbReference type="SMART" id="SM00912">
    <property type="entry name" value="Haemagg_act"/>
    <property type="match status" value="1"/>
</dbReference>
<evidence type="ECO:0000256" key="3">
    <source>
        <dbReference type="ARBA" id="ARBA00022729"/>
    </source>
</evidence>
<dbReference type="InterPro" id="IPR011493">
    <property type="entry name" value="GLUG"/>
</dbReference>
<organism evidence="5 6">
    <name type="scientific">Ruegeria marina</name>
    <dbReference type="NCBI Taxonomy" id="639004"/>
    <lineage>
        <taxon>Bacteria</taxon>
        <taxon>Pseudomonadati</taxon>
        <taxon>Pseudomonadota</taxon>
        <taxon>Alphaproteobacteria</taxon>
        <taxon>Rhodobacterales</taxon>
        <taxon>Roseobacteraceae</taxon>
        <taxon>Ruegeria</taxon>
    </lineage>
</organism>
<gene>
    <name evidence="5" type="ORF">SAMN04488239_1371</name>
</gene>
<dbReference type="Pfam" id="PF18676">
    <property type="entry name" value="MBG_2"/>
    <property type="match status" value="2"/>
</dbReference>
<evidence type="ECO:0000313" key="6">
    <source>
        <dbReference type="Proteomes" id="UP000199628"/>
    </source>
</evidence>
<accession>A0A1G7FLZ9</accession>
<evidence type="ECO:0000259" key="4">
    <source>
        <dbReference type="SMART" id="SM00912"/>
    </source>
</evidence>
<dbReference type="EMBL" id="FMZV01000037">
    <property type="protein sequence ID" value="SDE76859.1"/>
    <property type="molecule type" value="Genomic_DNA"/>
</dbReference>
<evidence type="ECO:0000256" key="2">
    <source>
        <dbReference type="ARBA" id="ARBA00022525"/>
    </source>
</evidence>
<dbReference type="InterPro" id="IPR041286">
    <property type="entry name" value="MBG_2"/>
</dbReference>
<dbReference type="Gene3D" id="2.160.20.10">
    <property type="entry name" value="Single-stranded right-handed beta-helix, Pectin lyase-like"/>
    <property type="match status" value="1"/>
</dbReference>
<reference evidence="6" key="1">
    <citation type="submission" date="2016-10" db="EMBL/GenBank/DDBJ databases">
        <authorList>
            <person name="Varghese N."/>
            <person name="Submissions S."/>
        </authorList>
    </citation>
    <scope>NUCLEOTIDE SEQUENCE [LARGE SCALE GENOMIC DNA]</scope>
    <source>
        <strain evidence="6">CGMCC 1.9108</strain>
    </source>
</reference>
<dbReference type="Proteomes" id="UP000199628">
    <property type="component" value="Unassembled WGS sequence"/>
</dbReference>
<protein>
    <submittedName>
        <fullName evidence="5">Filamentous hemagglutinin family N-terminal domain-containing protein</fullName>
    </submittedName>
</protein>
<evidence type="ECO:0000313" key="5">
    <source>
        <dbReference type="EMBL" id="SDE76859.1"/>
    </source>
</evidence>
<dbReference type="PANTHER" id="PTHR12338">
    <property type="entry name" value="AUTOTRANSPORTER"/>
    <property type="match status" value="1"/>
</dbReference>
<proteinExistence type="predicted"/>
<dbReference type="InterPro" id="IPR050909">
    <property type="entry name" value="Bact_Autotransporter_VF"/>
</dbReference>